<dbReference type="EMBL" id="JBHTAA010000005">
    <property type="protein sequence ID" value="MFC7203392.1"/>
    <property type="molecule type" value="Genomic_DNA"/>
</dbReference>
<reference evidence="1 2" key="1">
    <citation type="journal article" date="2019" name="Int. J. Syst. Evol. Microbiol.">
        <title>The Global Catalogue of Microorganisms (GCM) 10K type strain sequencing project: providing services to taxonomists for standard genome sequencing and annotation.</title>
        <authorList>
            <consortium name="The Broad Institute Genomics Platform"/>
            <consortium name="The Broad Institute Genome Sequencing Center for Infectious Disease"/>
            <person name="Wu L."/>
            <person name="Ma J."/>
        </authorList>
    </citation>
    <scope>NUCLEOTIDE SEQUENCE [LARGE SCALE GENOMIC DNA]</scope>
    <source>
        <strain evidence="1 2">DSM 29988</strain>
    </source>
</reference>
<evidence type="ECO:0000313" key="1">
    <source>
        <dbReference type="EMBL" id="MFC7203392.1"/>
    </source>
</evidence>
<dbReference type="InterPro" id="IPR036477">
    <property type="entry name" value="Formyl_transf_N_sf"/>
</dbReference>
<comment type="caution">
    <text evidence="1">The sequence shown here is derived from an EMBL/GenBank/DDBJ whole genome shotgun (WGS) entry which is preliminary data.</text>
</comment>
<dbReference type="SUPFAM" id="SSF53328">
    <property type="entry name" value="Formyltransferase"/>
    <property type="match status" value="1"/>
</dbReference>
<gene>
    <name evidence="1" type="ORF">ACFQJC_07695</name>
</gene>
<proteinExistence type="predicted"/>
<dbReference type="Gene3D" id="3.40.50.170">
    <property type="entry name" value="Formyl transferase, N-terminal domain"/>
    <property type="match status" value="1"/>
</dbReference>
<sequence length="285" mass="32028">MTGPALEPLRVTLLLDEEYVEQWQYNALASLVEEPAIEITHVVINSEVRVLSPERTRAMFVRDAISQLRRYPLWSLVGIARTLRPAPTHTRPVHISSLDGVSSATRIDCHPTRVDTYWNVLPDGVVDEIGTTDVAIRFGFGMLKGDVLSAPTYGVLSYHLGDVRTYRGQVGGFYEFINDEDEMGITLQRLTETLDGGEIVELETIDISGLETWQEIRQQACYTAERMLLPGVRTVTDPNAEVTAPDELGTLYKIPKGRDVVSYLVKNSRGRFRRFVASREPTPTY</sequence>
<protein>
    <recommendedName>
        <fullName evidence="3">Formyl transferase</fullName>
    </recommendedName>
</protein>
<evidence type="ECO:0000313" key="2">
    <source>
        <dbReference type="Proteomes" id="UP001596481"/>
    </source>
</evidence>
<name>A0ABD5ZDM6_9EURY</name>
<dbReference type="Proteomes" id="UP001596481">
    <property type="component" value="Unassembled WGS sequence"/>
</dbReference>
<keyword evidence="2" id="KW-1185">Reference proteome</keyword>
<accession>A0ABD5ZDM6</accession>
<dbReference type="RefSeq" id="WP_390222735.1">
    <property type="nucleotide sequence ID" value="NZ_JBHTAA010000005.1"/>
</dbReference>
<organism evidence="1 2">
    <name type="scientific">Haloferax namakaokahaiae</name>
    <dbReference type="NCBI Taxonomy" id="1748331"/>
    <lineage>
        <taxon>Archaea</taxon>
        <taxon>Methanobacteriati</taxon>
        <taxon>Methanobacteriota</taxon>
        <taxon>Stenosarchaea group</taxon>
        <taxon>Halobacteria</taxon>
        <taxon>Halobacteriales</taxon>
        <taxon>Haloferacaceae</taxon>
        <taxon>Haloferax</taxon>
    </lineage>
</organism>
<dbReference type="AlphaFoldDB" id="A0ABD5ZDM6"/>
<evidence type="ECO:0008006" key="3">
    <source>
        <dbReference type="Google" id="ProtNLM"/>
    </source>
</evidence>